<reference evidence="1 2" key="1">
    <citation type="submission" date="2015-07" db="EMBL/GenBank/DDBJ databases">
        <title>The genome of Melipona quadrifasciata.</title>
        <authorList>
            <person name="Pan H."/>
            <person name="Kapheim K."/>
        </authorList>
    </citation>
    <scope>NUCLEOTIDE SEQUENCE [LARGE SCALE GENOMIC DNA]</scope>
    <source>
        <strain evidence="1">0111107301</strain>
        <tissue evidence="1">Whole body</tissue>
    </source>
</reference>
<accession>A0A0N0BGT2</accession>
<name>A0A0N0BGT2_9HYME</name>
<dbReference type="Proteomes" id="UP000053105">
    <property type="component" value="Unassembled WGS sequence"/>
</dbReference>
<sequence>MKQCIQTTAKRAMKANENCQQASNQVVVSDSHLSSCGITPHGAATPLGGNTAKMHAPTSLAGSYDTSVWGKQSLPSAPLMMSLGSDSETKRNRLSSCPSTASFHPSFITFILRNGHEYTTASYYEVVGVSCDGLDLERKIVGIDLILLVKLTNSISECCGMIKKNKRITPELKECNVKRNSLTTQEKISSNWLTTVKIGIPHSIMRNEGVCGEEE</sequence>
<protein>
    <submittedName>
        <fullName evidence="1">Uncharacterized protein</fullName>
    </submittedName>
</protein>
<dbReference type="AlphaFoldDB" id="A0A0N0BGT2"/>
<evidence type="ECO:0000313" key="1">
    <source>
        <dbReference type="EMBL" id="KOX75268.1"/>
    </source>
</evidence>
<dbReference type="EMBL" id="KQ435768">
    <property type="protein sequence ID" value="KOX75268.1"/>
    <property type="molecule type" value="Genomic_DNA"/>
</dbReference>
<keyword evidence="2" id="KW-1185">Reference proteome</keyword>
<proteinExistence type="predicted"/>
<organism evidence="1 2">
    <name type="scientific">Melipona quadrifasciata</name>
    <dbReference type="NCBI Taxonomy" id="166423"/>
    <lineage>
        <taxon>Eukaryota</taxon>
        <taxon>Metazoa</taxon>
        <taxon>Ecdysozoa</taxon>
        <taxon>Arthropoda</taxon>
        <taxon>Hexapoda</taxon>
        <taxon>Insecta</taxon>
        <taxon>Pterygota</taxon>
        <taxon>Neoptera</taxon>
        <taxon>Endopterygota</taxon>
        <taxon>Hymenoptera</taxon>
        <taxon>Apocrita</taxon>
        <taxon>Aculeata</taxon>
        <taxon>Apoidea</taxon>
        <taxon>Anthophila</taxon>
        <taxon>Apidae</taxon>
        <taxon>Melipona</taxon>
    </lineage>
</organism>
<evidence type="ECO:0000313" key="2">
    <source>
        <dbReference type="Proteomes" id="UP000053105"/>
    </source>
</evidence>
<gene>
    <name evidence="1" type="ORF">WN51_13309</name>
</gene>